<proteinExistence type="predicted"/>
<reference evidence="2" key="2">
    <citation type="journal article" date="2021" name="PeerJ">
        <title>Extensive microbial diversity within the chicken gut microbiome revealed by metagenomics and culture.</title>
        <authorList>
            <person name="Gilroy R."/>
            <person name="Ravi A."/>
            <person name="Getino M."/>
            <person name="Pursley I."/>
            <person name="Horton D.L."/>
            <person name="Alikhan N.F."/>
            <person name="Baker D."/>
            <person name="Gharbi K."/>
            <person name="Hall N."/>
            <person name="Watson M."/>
            <person name="Adriaenssens E.M."/>
            <person name="Foster-Nyarko E."/>
            <person name="Jarju S."/>
            <person name="Secka A."/>
            <person name="Antonio M."/>
            <person name="Oren A."/>
            <person name="Chaudhuri R.R."/>
            <person name="La Ragione R."/>
            <person name="Hildebrand F."/>
            <person name="Pallen M.J."/>
        </authorList>
    </citation>
    <scope>NUCLEOTIDE SEQUENCE</scope>
    <source>
        <strain evidence="2">11159</strain>
    </source>
</reference>
<protein>
    <recommendedName>
        <fullName evidence="4">3-keto-disaccharide hydrolase domain-containing protein</fullName>
    </recommendedName>
</protein>
<name>A0A9D9GV32_9BACL</name>
<evidence type="ECO:0000256" key="1">
    <source>
        <dbReference type="SAM" id="SignalP"/>
    </source>
</evidence>
<dbReference type="PROSITE" id="PS51257">
    <property type="entry name" value="PROKAR_LIPOPROTEIN"/>
    <property type="match status" value="1"/>
</dbReference>
<gene>
    <name evidence="2" type="ORF">IAC58_06685</name>
</gene>
<feature type="chain" id="PRO_5038758323" description="3-keto-disaccharide hydrolase domain-containing protein" evidence="1">
    <location>
        <begin position="20"/>
        <end position="224"/>
    </location>
</feature>
<evidence type="ECO:0000313" key="3">
    <source>
        <dbReference type="Proteomes" id="UP000823613"/>
    </source>
</evidence>
<keyword evidence="1" id="KW-0732">Signal</keyword>
<dbReference type="Proteomes" id="UP000823613">
    <property type="component" value="Unassembled WGS sequence"/>
</dbReference>
<evidence type="ECO:0000313" key="2">
    <source>
        <dbReference type="EMBL" id="MBO8428210.1"/>
    </source>
</evidence>
<sequence length="224" mass="24920">MKRKIVLFLCTLISLGLMGCKQGNNHEPIYCEEEDDVTINIPQYDDSIKYEYDFANNAIYDDEAAAILGIGEDQTISTYKQNTILFDRTTPFSYGTIEVTINESIACDAGIIFCVEDNGLDTFWEGNVAYYFYFVSKDGTAYLGKTDYGNWSELLVTTIPGYSVGTDVKLKVILKGTKILCYANDELIGGYKDKNPIMGTSYGLRAGGSGVSYTNLSITSEYKY</sequence>
<feature type="signal peptide" evidence="1">
    <location>
        <begin position="1"/>
        <end position="19"/>
    </location>
</feature>
<organism evidence="2 3">
    <name type="scientific">Candidatus Onthovivens merdipullorum</name>
    <dbReference type="NCBI Taxonomy" id="2840889"/>
    <lineage>
        <taxon>Bacteria</taxon>
        <taxon>Bacillati</taxon>
        <taxon>Bacillota</taxon>
        <taxon>Bacilli</taxon>
        <taxon>Bacillales</taxon>
        <taxon>Candidatus Onthovivens</taxon>
    </lineage>
</organism>
<dbReference type="Gene3D" id="2.60.120.560">
    <property type="entry name" value="Exo-inulinase, domain 1"/>
    <property type="match status" value="1"/>
</dbReference>
<evidence type="ECO:0008006" key="4">
    <source>
        <dbReference type="Google" id="ProtNLM"/>
    </source>
</evidence>
<dbReference type="EMBL" id="JADIMY010000126">
    <property type="protein sequence ID" value="MBO8428210.1"/>
    <property type="molecule type" value="Genomic_DNA"/>
</dbReference>
<accession>A0A9D9GV32</accession>
<dbReference type="AlphaFoldDB" id="A0A9D9GV32"/>
<reference evidence="2" key="1">
    <citation type="submission" date="2020-10" db="EMBL/GenBank/DDBJ databases">
        <authorList>
            <person name="Gilroy R."/>
        </authorList>
    </citation>
    <scope>NUCLEOTIDE SEQUENCE</scope>
    <source>
        <strain evidence="2">11159</strain>
    </source>
</reference>
<comment type="caution">
    <text evidence="2">The sequence shown here is derived from an EMBL/GenBank/DDBJ whole genome shotgun (WGS) entry which is preliminary data.</text>
</comment>